<dbReference type="InterPro" id="IPR036514">
    <property type="entry name" value="SGNH_hydro_sf"/>
</dbReference>
<gene>
    <name evidence="2" type="ORF">OMED0929_LOCUS2676</name>
</gene>
<reference evidence="2" key="1">
    <citation type="submission" date="2021-01" db="EMBL/GenBank/DDBJ databases">
        <authorList>
            <person name="Corre E."/>
            <person name="Pelletier E."/>
            <person name="Niang G."/>
            <person name="Scheremetjew M."/>
            <person name="Finn R."/>
            <person name="Kale V."/>
            <person name="Holt S."/>
            <person name="Cochrane G."/>
            <person name="Meng A."/>
            <person name="Brown T."/>
            <person name="Cohen L."/>
        </authorList>
    </citation>
    <scope>NUCLEOTIDE SEQUENCE</scope>
    <source>
        <strain evidence="2">Clade-D-RCC2572</strain>
    </source>
</reference>
<feature type="domain" description="SGNH hydrolase-type esterase" evidence="1">
    <location>
        <begin position="52"/>
        <end position="210"/>
    </location>
</feature>
<dbReference type="Pfam" id="PF13472">
    <property type="entry name" value="Lipase_GDSL_2"/>
    <property type="match status" value="1"/>
</dbReference>
<dbReference type="InterPro" id="IPR013830">
    <property type="entry name" value="SGNH_hydro"/>
</dbReference>
<dbReference type="Gene3D" id="3.40.50.1110">
    <property type="entry name" value="SGNH hydrolase"/>
    <property type="match status" value="1"/>
</dbReference>
<dbReference type="AlphaFoldDB" id="A0A7S0KHD8"/>
<evidence type="ECO:0000313" key="2">
    <source>
        <dbReference type="EMBL" id="CAD8580203.1"/>
    </source>
</evidence>
<dbReference type="EMBL" id="HBEW01003255">
    <property type="protein sequence ID" value="CAD8580203.1"/>
    <property type="molecule type" value="Transcribed_RNA"/>
</dbReference>
<proteinExistence type="predicted"/>
<evidence type="ECO:0000259" key="1">
    <source>
        <dbReference type="Pfam" id="PF13472"/>
    </source>
</evidence>
<dbReference type="SUPFAM" id="SSF52266">
    <property type="entry name" value="SGNH hydrolase"/>
    <property type="match status" value="1"/>
</dbReference>
<sequence>MARAGGDQDMSWAEPELRRFRRLDAEERTTTEGAKNVVLFVGSSIFREWRELRAFDEDWARDGWRVKNRAFGGSTTADVLRAFDDVASSTVASADARKIIVYYCGSNDISMGVPPSVVVGNFVEFTKRCREASRADVGFCFVGVIDSPQKRLFGMSKDVEEVNALAKEFCGTDEKLAFVDVTSVFADANGAAKTELFRDDCTHLKPYAYDAFKAAIEPVVSELAAKIFVDNDDNGVESARDEGAQHVKLEDDFLPPSMR</sequence>
<accession>A0A7S0KHD8</accession>
<organism evidence="2">
    <name type="scientific">Ostreococcus mediterraneus</name>
    <dbReference type="NCBI Taxonomy" id="1486918"/>
    <lineage>
        <taxon>Eukaryota</taxon>
        <taxon>Viridiplantae</taxon>
        <taxon>Chlorophyta</taxon>
        <taxon>Mamiellophyceae</taxon>
        <taxon>Mamiellales</taxon>
        <taxon>Bathycoccaceae</taxon>
        <taxon>Ostreococcus</taxon>
    </lineage>
</organism>
<name>A0A7S0KHD8_9CHLO</name>
<protein>
    <recommendedName>
        <fullName evidence="1">SGNH hydrolase-type esterase domain-containing protein</fullName>
    </recommendedName>
</protein>